<reference evidence="2" key="2">
    <citation type="submission" date="2020-09" db="EMBL/GenBank/DDBJ databases">
        <authorList>
            <person name="Sun Q."/>
            <person name="Ohkuma M."/>
        </authorList>
    </citation>
    <scope>NUCLEOTIDE SEQUENCE</scope>
    <source>
        <strain evidence="2">JCM 4784</strain>
    </source>
</reference>
<dbReference type="Proteomes" id="UP000608024">
    <property type="component" value="Unassembled WGS sequence"/>
</dbReference>
<accession>A0A918ZKQ7</accession>
<protein>
    <submittedName>
        <fullName evidence="2">Uncharacterized protein</fullName>
    </submittedName>
</protein>
<comment type="caution">
    <text evidence="2">The sequence shown here is derived from an EMBL/GenBank/DDBJ whole genome shotgun (WGS) entry which is preliminary data.</text>
</comment>
<feature type="compositionally biased region" description="Basic and acidic residues" evidence="1">
    <location>
        <begin position="1"/>
        <end position="22"/>
    </location>
</feature>
<name>A0A918ZKQ7_9ACTN</name>
<evidence type="ECO:0000256" key="1">
    <source>
        <dbReference type="SAM" id="MobiDB-lite"/>
    </source>
</evidence>
<reference evidence="2" key="1">
    <citation type="journal article" date="2014" name="Int. J. Syst. Evol. Microbiol.">
        <title>Complete genome sequence of Corynebacterium casei LMG S-19264T (=DSM 44701T), isolated from a smear-ripened cheese.</title>
        <authorList>
            <consortium name="US DOE Joint Genome Institute (JGI-PGF)"/>
            <person name="Walter F."/>
            <person name="Albersmeier A."/>
            <person name="Kalinowski J."/>
            <person name="Ruckert C."/>
        </authorList>
    </citation>
    <scope>NUCLEOTIDE SEQUENCE</scope>
    <source>
        <strain evidence="2">JCM 4784</strain>
    </source>
</reference>
<gene>
    <name evidence="2" type="ORF">GCM10018785_27390</name>
</gene>
<proteinExistence type="predicted"/>
<evidence type="ECO:0000313" key="2">
    <source>
        <dbReference type="EMBL" id="GHE56589.1"/>
    </source>
</evidence>
<sequence>MAREMDHDAAERIAEAAERDPESPTAVSGFDERAAAAADRNADDAYDDEDP</sequence>
<feature type="region of interest" description="Disordered" evidence="1">
    <location>
        <begin position="1"/>
        <end position="51"/>
    </location>
</feature>
<dbReference type="EMBL" id="BNBT01000032">
    <property type="protein sequence ID" value="GHE56589.1"/>
    <property type="molecule type" value="Genomic_DNA"/>
</dbReference>
<organism evidence="2 3">
    <name type="scientific">Streptomyces longispororuber</name>
    <dbReference type="NCBI Taxonomy" id="68230"/>
    <lineage>
        <taxon>Bacteria</taxon>
        <taxon>Bacillati</taxon>
        <taxon>Actinomycetota</taxon>
        <taxon>Actinomycetes</taxon>
        <taxon>Kitasatosporales</taxon>
        <taxon>Streptomycetaceae</taxon>
        <taxon>Streptomyces</taxon>
    </lineage>
</organism>
<keyword evidence="3" id="KW-1185">Reference proteome</keyword>
<dbReference type="RefSeq" id="WP_190136174.1">
    <property type="nucleotide sequence ID" value="NZ_BNBT01000032.1"/>
</dbReference>
<evidence type="ECO:0000313" key="3">
    <source>
        <dbReference type="Proteomes" id="UP000608024"/>
    </source>
</evidence>
<dbReference type="AlphaFoldDB" id="A0A918ZKQ7"/>